<feature type="disulfide bond" evidence="3">
    <location>
        <begin position="218"/>
        <end position="227"/>
    </location>
</feature>
<keyword evidence="5" id="KW-0812">Transmembrane</keyword>
<keyword evidence="5" id="KW-0472">Membrane</keyword>
<evidence type="ECO:0000259" key="6">
    <source>
        <dbReference type="PROSITE" id="PS50026"/>
    </source>
</evidence>
<dbReference type="Proteomes" id="UP001619887">
    <property type="component" value="Unassembled WGS sequence"/>
</dbReference>
<dbReference type="SMART" id="SM00050">
    <property type="entry name" value="DISIN"/>
    <property type="match status" value="1"/>
</dbReference>
<comment type="caution">
    <text evidence="3">Lacks conserved residue(s) required for the propagation of feature annotation.</text>
</comment>
<feature type="domain" description="Disintegrin" evidence="7">
    <location>
        <begin position="1"/>
        <end position="64"/>
    </location>
</feature>
<keyword evidence="5" id="KW-1133">Transmembrane helix</keyword>
<dbReference type="SMART" id="SM00608">
    <property type="entry name" value="ACR"/>
    <property type="match status" value="1"/>
</dbReference>
<dbReference type="InterPro" id="IPR000742">
    <property type="entry name" value="EGF"/>
</dbReference>
<dbReference type="InterPro" id="IPR001762">
    <property type="entry name" value="Disintegrin_dom"/>
</dbReference>
<dbReference type="PANTHER" id="PTHR11905:SF32">
    <property type="entry name" value="DISINTEGRIN AND METALLOPROTEINASE DOMAIN-CONTAINING PROTEIN 28"/>
    <property type="match status" value="1"/>
</dbReference>
<evidence type="ECO:0000256" key="1">
    <source>
        <dbReference type="ARBA" id="ARBA00023157"/>
    </source>
</evidence>
<evidence type="ECO:0000256" key="4">
    <source>
        <dbReference type="SAM" id="MobiDB-lite"/>
    </source>
</evidence>
<dbReference type="InterPro" id="IPR018358">
    <property type="entry name" value="Disintegrin_CS"/>
</dbReference>
<feature type="disulfide bond" evidence="2">
    <location>
        <begin position="36"/>
        <end position="56"/>
    </location>
</feature>
<protein>
    <submittedName>
        <fullName evidence="8">Uncharacterized protein</fullName>
    </submittedName>
</protein>
<dbReference type="PROSITE" id="PS00427">
    <property type="entry name" value="DISINTEGRIN_1"/>
    <property type="match status" value="1"/>
</dbReference>
<dbReference type="Pfam" id="PF00200">
    <property type="entry name" value="Disintegrin"/>
    <property type="match status" value="1"/>
</dbReference>
<dbReference type="EMBL" id="JBIYXZ010002071">
    <property type="protein sequence ID" value="KAL3063530.1"/>
    <property type="molecule type" value="Genomic_DNA"/>
</dbReference>
<keyword evidence="3" id="KW-0245">EGF-like domain</keyword>
<dbReference type="Gene3D" id="4.10.70.10">
    <property type="entry name" value="Disintegrin domain"/>
    <property type="match status" value="1"/>
</dbReference>
<keyword evidence="9" id="KW-1185">Reference proteome</keyword>
<gene>
    <name evidence="8" type="ORF">OYC64_003154</name>
</gene>
<feature type="compositionally biased region" description="Pro residues" evidence="4">
    <location>
        <begin position="299"/>
        <end position="315"/>
    </location>
</feature>
<feature type="transmembrane region" description="Helical" evidence="5">
    <location>
        <begin position="242"/>
        <end position="264"/>
    </location>
</feature>
<evidence type="ECO:0000313" key="8">
    <source>
        <dbReference type="EMBL" id="KAL3063530.1"/>
    </source>
</evidence>
<dbReference type="InterPro" id="IPR006586">
    <property type="entry name" value="ADAM_Cys-rich"/>
</dbReference>
<dbReference type="SUPFAM" id="SSF57552">
    <property type="entry name" value="Blood coagulation inhibitor (disintegrin)"/>
    <property type="match status" value="1"/>
</dbReference>
<comment type="caution">
    <text evidence="8">The sequence shown here is derived from an EMBL/GenBank/DDBJ whole genome shotgun (WGS) entry which is preliminary data.</text>
</comment>
<evidence type="ECO:0000313" key="9">
    <source>
        <dbReference type="Proteomes" id="UP001619887"/>
    </source>
</evidence>
<reference evidence="8 9" key="2">
    <citation type="journal article" date="2024" name="G3 (Bethesda)">
        <title>The genome of the cryopelagic Antarctic bald notothen, Trematomus borchgrevinki.</title>
        <authorList>
            <person name="Rayamajhi N."/>
            <person name="Rivera-Colon A.G."/>
            <person name="Minhas B.F."/>
            <person name="Cheng C.C."/>
            <person name="Catchen J.M."/>
        </authorList>
    </citation>
    <scope>NUCLEOTIDE SEQUENCE [LARGE SCALE GENOMIC DNA]</scope>
    <source>
        <strain evidence="8">AGRC-2024</strain>
    </source>
</reference>
<dbReference type="AlphaFoldDB" id="A0ABD2HC37"/>
<accession>A0ABD2HC37</accession>
<dbReference type="PANTHER" id="PTHR11905">
    <property type="entry name" value="ADAM A DISINTEGRIN AND METALLOPROTEASE DOMAIN"/>
    <property type="match status" value="1"/>
</dbReference>
<sequence length="334" mass="36187">MNPCCNATTCRLKEGVQCAEGGCCEDCQVSPRSRECRSKKDECDLAENCDGKSNICPEDVFAVNGLPCDGDLGFCFNGRCPQRMDQCAKLYGASAIEAGAFCYRYNTRGLYWSFCKRTANDRFIPCQREDIFCGKLFCEGGSSNPNYGRMVQVGNCKAAFFGDFTKDYGQVDTGTRCGEGKVCSQNECVELQTAYRNTNCSAKCQGHAVCNHRSECQCEAGWMPPRCSSKEASEGLSTGATVAIALTVILVVLGVIAGVIGFICKKRQSPMLPTSHTQRKLPVMLSQQTTVQVVRPKPKGAPPPPPPAGNRPKPPGQNYSAARQALRPVPPPKV</sequence>
<dbReference type="PROSITE" id="PS01186">
    <property type="entry name" value="EGF_2"/>
    <property type="match status" value="1"/>
</dbReference>
<feature type="disulfide bond" evidence="3">
    <location>
        <begin position="200"/>
        <end position="210"/>
    </location>
</feature>
<dbReference type="Pfam" id="PF08516">
    <property type="entry name" value="ADAM_CR"/>
    <property type="match status" value="1"/>
</dbReference>
<keyword evidence="1 3" id="KW-1015">Disulfide bond</keyword>
<evidence type="ECO:0000259" key="7">
    <source>
        <dbReference type="PROSITE" id="PS50214"/>
    </source>
</evidence>
<evidence type="ECO:0000256" key="5">
    <source>
        <dbReference type="SAM" id="Phobius"/>
    </source>
</evidence>
<reference evidence="8 9" key="1">
    <citation type="journal article" date="2022" name="G3 (Bethesda)">
        <title>Evaluating Illumina-, Nanopore-, and PacBio-based genome assembly strategies with the bald notothen, Trematomus borchgrevinki.</title>
        <authorList>
            <person name="Rayamajhi N."/>
            <person name="Cheng C.C."/>
            <person name="Catchen J.M."/>
        </authorList>
    </citation>
    <scope>NUCLEOTIDE SEQUENCE [LARGE SCALE GENOMIC DNA]</scope>
    <source>
        <strain evidence="8">AGRC-2024</strain>
    </source>
</reference>
<dbReference type="PROSITE" id="PS50214">
    <property type="entry name" value="DISINTEGRIN_2"/>
    <property type="match status" value="1"/>
</dbReference>
<evidence type="ECO:0000256" key="2">
    <source>
        <dbReference type="PROSITE-ProRule" id="PRU00068"/>
    </source>
</evidence>
<dbReference type="InterPro" id="IPR036436">
    <property type="entry name" value="Disintegrin_dom_sf"/>
</dbReference>
<organism evidence="8 9">
    <name type="scientific">Pagothenia borchgrevinki</name>
    <name type="common">Bald rockcod</name>
    <name type="synonym">Trematomus borchgrevinki</name>
    <dbReference type="NCBI Taxonomy" id="8213"/>
    <lineage>
        <taxon>Eukaryota</taxon>
        <taxon>Metazoa</taxon>
        <taxon>Chordata</taxon>
        <taxon>Craniata</taxon>
        <taxon>Vertebrata</taxon>
        <taxon>Euteleostomi</taxon>
        <taxon>Actinopterygii</taxon>
        <taxon>Neopterygii</taxon>
        <taxon>Teleostei</taxon>
        <taxon>Neoteleostei</taxon>
        <taxon>Acanthomorphata</taxon>
        <taxon>Eupercaria</taxon>
        <taxon>Perciformes</taxon>
        <taxon>Notothenioidei</taxon>
        <taxon>Nototheniidae</taxon>
        <taxon>Pagothenia</taxon>
    </lineage>
</organism>
<proteinExistence type="predicted"/>
<dbReference type="PROSITE" id="PS50026">
    <property type="entry name" value="EGF_3"/>
    <property type="match status" value="1"/>
</dbReference>
<evidence type="ECO:0000256" key="3">
    <source>
        <dbReference type="PROSITE-ProRule" id="PRU00076"/>
    </source>
</evidence>
<name>A0ABD2HC37_PAGBO</name>
<feature type="region of interest" description="Disordered" evidence="4">
    <location>
        <begin position="288"/>
        <end position="334"/>
    </location>
</feature>
<feature type="domain" description="EGF-like" evidence="6">
    <location>
        <begin position="196"/>
        <end position="228"/>
    </location>
</feature>